<proteinExistence type="predicted"/>
<dbReference type="GO" id="GO:0036307">
    <property type="term" value="F:23S rRNA (adenine(2030)-N(6))-methyltransferase activity"/>
    <property type="evidence" value="ECO:0007669"/>
    <property type="project" value="TreeGrafter"/>
</dbReference>
<dbReference type="EMBL" id="CAMXCT030006588">
    <property type="protein sequence ID" value="CAL4803814.1"/>
    <property type="molecule type" value="Genomic_DNA"/>
</dbReference>
<keyword evidence="4" id="KW-0808">Transferase</keyword>
<evidence type="ECO:0000259" key="1">
    <source>
        <dbReference type="Pfam" id="PF26188"/>
    </source>
</evidence>
<dbReference type="EMBL" id="CAMXCT020006588">
    <property type="protein sequence ID" value="CAL1169877.1"/>
    <property type="molecule type" value="Genomic_DNA"/>
</dbReference>
<gene>
    <name evidence="2" type="ORF">C1SCF055_LOCUS41238</name>
</gene>
<reference evidence="3" key="2">
    <citation type="submission" date="2024-04" db="EMBL/GenBank/DDBJ databases">
        <authorList>
            <person name="Chen Y."/>
            <person name="Shah S."/>
            <person name="Dougan E. K."/>
            <person name="Thang M."/>
            <person name="Chan C."/>
        </authorList>
    </citation>
    <scope>NUCLEOTIDE SEQUENCE [LARGE SCALE GENOMIC DNA]</scope>
</reference>
<keyword evidence="5" id="KW-1185">Reference proteome</keyword>
<dbReference type="InterPro" id="IPR029063">
    <property type="entry name" value="SAM-dependent_MTases_sf"/>
</dbReference>
<accession>A0A9P1DW46</accession>
<dbReference type="EMBL" id="CAMXCT010006588">
    <property type="protein sequence ID" value="CAI4016502.1"/>
    <property type="molecule type" value="Genomic_DNA"/>
</dbReference>
<evidence type="ECO:0000313" key="2">
    <source>
        <dbReference type="EMBL" id="CAI4016502.1"/>
    </source>
</evidence>
<dbReference type="AlphaFoldDB" id="A0A9P1DW46"/>
<organism evidence="2">
    <name type="scientific">Cladocopium goreaui</name>
    <dbReference type="NCBI Taxonomy" id="2562237"/>
    <lineage>
        <taxon>Eukaryota</taxon>
        <taxon>Sar</taxon>
        <taxon>Alveolata</taxon>
        <taxon>Dinophyceae</taxon>
        <taxon>Suessiales</taxon>
        <taxon>Symbiodiniaceae</taxon>
        <taxon>Cladocopium</taxon>
    </lineage>
</organism>
<dbReference type="InterPro" id="IPR007473">
    <property type="entry name" value="RlmJ"/>
</dbReference>
<keyword evidence="4" id="KW-0489">Methyltransferase</keyword>
<evidence type="ECO:0000313" key="5">
    <source>
        <dbReference type="Proteomes" id="UP001152797"/>
    </source>
</evidence>
<dbReference type="GO" id="GO:0070475">
    <property type="term" value="P:rRNA base methylation"/>
    <property type="evidence" value="ECO:0007669"/>
    <property type="project" value="InterPro"/>
</dbReference>
<feature type="domain" description="RNA-editing substrate-binding complex 6 protein" evidence="1">
    <location>
        <begin position="228"/>
        <end position="454"/>
    </location>
</feature>
<dbReference type="InterPro" id="IPR058917">
    <property type="entry name" value="RESC6_dom"/>
</dbReference>
<protein>
    <submittedName>
        <fullName evidence="4">Ribosomal RNA large subunit methyltransferase J</fullName>
    </submittedName>
</protein>
<dbReference type="Pfam" id="PF04378">
    <property type="entry name" value="RsmJ"/>
    <property type="match status" value="1"/>
</dbReference>
<dbReference type="Pfam" id="PF26188">
    <property type="entry name" value="RESC6"/>
    <property type="match status" value="1"/>
</dbReference>
<comment type="caution">
    <text evidence="2">The sequence shown here is derived from an EMBL/GenBank/DDBJ whole genome shotgun (WGS) entry which is preliminary data.</text>
</comment>
<reference evidence="2" key="1">
    <citation type="submission" date="2022-10" db="EMBL/GenBank/DDBJ databases">
        <authorList>
            <person name="Chen Y."/>
            <person name="Dougan E. K."/>
            <person name="Chan C."/>
            <person name="Rhodes N."/>
            <person name="Thang M."/>
        </authorList>
    </citation>
    <scope>NUCLEOTIDE SEQUENCE</scope>
</reference>
<evidence type="ECO:0000313" key="3">
    <source>
        <dbReference type="EMBL" id="CAL1169877.1"/>
    </source>
</evidence>
<evidence type="ECO:0000313" key="4">
    <source>
        <dbReference type="EMBL" id="CAL4803814.1"/>
    </source>
</evidence>
<dbReference type="PANTHER" id="PTHR37426">
    <property type="entry name" value="RIBOSOMAL RNA LARGE SUBUNIT METHYLTRANSFERASE J"/>
    <property type="match status" value="1"/>
</dbReference>
<sequence length="757" mass="83900">MAWRPTAFWRLRRLEAFAGWRHGSNWRSLLGSKPRQKQRDLQQRLRDAKGDQVLQLFQREGSFFDTIHLLTALRAVVLSPPSSGSLGPLLKRAAAIAPELTGNDLAALAWSLARLEVKLEDQAAFATAAHALSAATTGCGTLKSAELSVVAWAMAKLPQEPSEDAIQHVLQEVKARVDQLTGKETVNLVWAFSKMQVRDVNLIQQMAKRAVKDFSTLNRQDTGNAAWAFAKADVSCETLMSRIREKFLSESDAFDAQEFASIIWAFAWLDAADEVLLRRFRGTALKVAGQLNCGGLARVSWAFASMAEAQGPLFGQLKSSARRLGLGSFGSTELSKITWAFAKAEEIEAGEPLMLDIARQVEERMATLNARDVDMMAWAFAKVNADTELMARLAKQAVHLAPHLDAQGLANCAAAFALLRVAVSGWRPVLVRRSAEEILHFSAQALCDLRWALTVQGWVEPTLENAIATAPGWAERSDYVHETQAGAVADCFKHLVLVALLQNLQDACLGNANHGDDSSIFYVDTHAGAGLYEVKEPHRENLRRLLSGSHGLEMPASLHAYIDCLNRFEGYPGSPVVALDFLARHRSTLSEQRAVLFEAARSNVQRLCDHVKGFSGVEVLHEDAYRGLPKLFTVSPRSPHLVFIDPPYDLCFADNLNFTLVQQIQQHWPESCVAIWYPMRDDNRSRRLYRRMSRLGSVLVCEFALSPSSCPKAAVRTGMLLLRPPVVEGELHQALPLLAEILAKSPEAYRSHNIFWL</sequence>
<dbReference type="Proteomes" id="UP001152797">
    <property type="component" value="Unassembled WGS sequence"/>
</dbReference>
<dbReference type="OrthoDB" id="6501018at2759"/>
<dbReference type="SUPFAM" id="SSF53335">
    <property type="entry name" value="S-adenosyl-L-methionine-dependent methyltransferases"/>
    <property type="match status" value="1"/>
</dbReference>
<dbReference type="PANTHER" id="PTHR37426:SF1">
    <property type="entry name" value="RIBOSOMAL RNA LARGE SUBUNIT METHYLTRANSFERASE J"/>
    <property type="match status" value="1"/>
</dbReference>
<name>A0A9P1DW46_9DINO</name>
<dbReference type="Gene3D" id="3.40.50.150">
    <property type="entry name" value="Vaccinia Virus protein VP39"/>
    <property type="match status" value="1"/>
</dbReference>
<dbReference type="GO" id="GO:0005829">
    <property type="term" value="C:cytosol"/>
    <property type="evidence" value="ECO:0007669"/>
    <property type="project" value="TreeGrafter"/>
</dbReference>